<dbReference type="Proteomes" id="UP000178656">
    <property type="component" value="Unassembled WGS sequence"/>
</dbReference>
<evidence type="ECO:0000256" key="1">
    <source>
        <dbReference type="SAM" id="Phobius"/>
    </source>
</evidence>
<keyword evidence="1" id="KW-1133">Transmembrane helix</keyword>
<evidence type="ECO:0000313" key="3">
    <source>
        <dbReference type="Proteomes" id="UP000178656"/>
    </source>
</evidence>
<sequence length="131" mass="14747">MNFLMLGTDFLRFPTDNFGHWLLAGALAYGIALLMIFGLYDEYQINKHKRLGKTSWGYAILYAFGVIGLIFGIALSAFAPSLFLILLGISSTIIYLSLAARIRKKEMKFVESDELIDTRGDDKNDSTRLIQ</sequence>
<evidence type="ECO:0000313" key="2">
    <source>
        <dbReference type="EMBL" id="OGF35049.1"/>
    </source>
</evidence>
<feature type="transmembrane region" description="Helical" evidence="1">
    <location>
        <begin position="20"/>
        <end position="40"/>
    </location>
</feature>
<feature type="transmembrane region" description="Helical" evidence="1">
    <location>
        <begin position="81"/>
        <end position="100"/>
    </location>
</feature>
<keyword evidence="1" id="KW-0472">Membrane</keyword>
<gene>
    <name evidence="2" type="ORF">A2482_01105</name>
</gene>
<organism evidence="2 3">
    <name type="scientific">Candidatus Falkowbacteria bacterium RIFOXYC2_FULL_48_21</name>
    <dbReference type="NCBI Taxonomy" id="1798005"/>
    <lineage>
        <taxon>Bacteria</taxon>
        <taxon>Candidatus Falkowiibacteriota</taxon>
    </lineage>
</organism>
<dbReference type="AlphaFoldDB" id="A0A1F5T7Z2"/>
<dbReference type="EMBL" id="MFGM01000060">
    <property type="protein sequence ID" value="OGF35049.1"/>
    <property type="molecule type" value="Genomic_DNA"/>
</dbReference>
<accession>A0A1F5T7Z2</accession>
<comment type="caution">
    <text evidence="2">The sequence shown here is derived from an EMBL/GenBank/DDBJ whole genome shotgun (WGS) entry which is preliminary data.</text>
</comment>
<name>A0A1F5T7Z2_9BACT</name>
<protein>
    <submittedName>
        <fullName evidence="2">Uncharacterized protein</fullName>
    </submittedName>
</protein>
<proteinExistence type="predicted"/>
<feature type="transmembrane region" description="Helical" evidence="1">
    <location>
        <begin position="56"/>
        <end position="75"/>
    </location>
</feature>
<keyword evidence="1" id="KW-0812">Transmembrane</keyword>
<reference evidence="2 3" key="1">
    <citation type="journal article" date="2016" name="Nat. Commun.">
        <title>Thousands of microbial genomes shed light on interconnected biogeochemical processes in an aquifer system.</title>
        <authorList>
            <person name="Anantharaman K."/>
            <person name="Brown C.T."/>
            <person name="Hug L.A."/>
            <person name="Sharon I."/>
            <person name="Castelle C.J."/>
            <person name="Probst A.J."/>
            <person name="Thomas B.C."/>
            <person name="Singh A."/>
            <person name="Wilkins M.J."/>
            <person name="Karaoz U."/>
            <person name="Brodie E.L."/>
            <person name="Williams K.H."/>
            <person name="Hubbard S.S."/>
            <person name="Banfield J.F."/>
        </authorList>
    </citation>
    <scope>NUCLEOTIDE SEQUENCE [LARGE SCALE GENOMIC DNA]</scope>
</reference>